<dbReference type="InterPro" id="IPR002541">
    <property type="entry name" value="Cyt_c_assembly"/>
</dbReference>
<dbReference type="PANTHER" id="PTHR30071:SF1">
    <property type="entry name" value="CYTOCHROME B_B6 PROTEIN-RELATED"/>
    <property type="match status" value="1"/>
</dbReference>
<dbReference type="GO" id="GO:0020037">
    <property type="term" value="F:heme binding"/>
    <property type="evidence" value="ECO:0007669"/>
    <property type="project" value="InterPro"/>
</dbReference>
<keyword evidence="4 6" id="KW-1133">Transmembrane helix</keyword>
<evidence type="ECO:0000256" key="1">
    <source>
        <dbReference type="ARBA" id="ARBA00004141"/>
    </source>
</evidence>
<comment type="subcellular location">
    <subcellularLocation>
        <location evidence="6">Cellular thylakoid membrane</location>
        <topology evidence="6">Multi-pass membrane protein</topology>
    </subcellularLocation>
    <subcellularLocation>
        <location evidence="1">Membrane</location>
        <topology evidence="1">Multi-pass membrane protein</topology>
    </subcellularLocation>
</comment>
<proteinExistence type="inferred from homology"/>
<feature type="transmembrane region" description="Helical" evidence="6">
    <location>
        <begin position="96"/>
        <end position="115"/>
    </location>
</feature>
<comment type="function">
    <text evidence="6">Required during biogenesis of c-type cytochromes (cytochrome c6 and cytochrome f) at the step of heme attachment.</text>
</comment>
<feature type="transmembrane region" description="Helical" evidence="6">
    <location>
        <begin position="38"/>
        <end position="58"/>
    </location>
</feature>
<accession>A0A846HAU9</accession>
<keyword evidence="5 6" id="KW-0472">Membrane</keyword>
<feature type="transmembrane region" description="Helical" evidence="6">
    <location>
        <begin position="70"/>
        <end position="89"/>
    </location>
</feature>
<evidence type="ECO:0000313" key="8">
    <source>
        <dbReference type="EMBL" id="NEU74048.1"/>
    </source>
</evidence>
<evidence type="ECO:0000256" key="4">
    <source>
        <dbReference type="ARBA" id="ARBA00022989"/>
    </source>
</evidence>
<evidence type="ECO:0000256" key="6">
    <source>
        <dbReference type="HAMAP-Rule" id="MF_01391"/>
    </source>
</evidence>
<comment type="similarity">
    <text evidence="6">Belongs to the CcmF/CycK/Ccl1/NrfE/CcsA family.</text>
</comment>
<feature type="transmembrane region" description="Helical" evidence="6">
    <location>
        <begin position="291"/>
        <end position="306"/>
    </location>
</feature>
<keyword evidence="3 6" id="KW-0201">Cytochrome c-type biogenesis</keyword>
<dbReference type="Proteomes" id="UP000031549">
    <property type="component" value="Unassembled WGS sequence"/>
</dbReference>
<dbReference type="Pfam" id="PF01578">
    <property type="entry name" value="Cytochrom_C_asm"/>
    <property type="match status" value="1"/>
</dbReference>
<keyword evidence="2 6" id="KW-0812">Transmembrane</keyword>
<feature type="transmembrane region" description="Helical" evidence="6">
    <location>
        <begin position="318"/>
        <end position="339"/>
    </location>
</feature>
<dbReference type="NCBIfam" id="TIGR03144">
    <property type="entry name" value="cytochr_II_ccsB"/>
    <property type="match status" value="1"/>
</dbReference>
<feature type="transmembrane region" description="Helical" evidence="6">
    <location>
        <begin position="12"/>
        <end position="31"/>
    </location>
</feature>
<gene>
    <name evidence="8" type="primary">ccsB</name>
    <name evidence="6" type="synonym">ccsA</name>
    <name evidence="8" type="ORF">PI95_016160</name>
</gene>
<evidence type="ECO:0000256" key="5">
    <source>
        <dbReference type="ARBA" id="ARBA00023136"/>
    </source>
</evidence>
<dbReference type="PANTHER" id="PTHR30071">
    <property type="entry name" value="HEME EXPORTER PROTEIN C"/>
    <property type="match status" value="1"/>
</dbReference>
<comment type="caution">
    <text evidence="8">The sequence shown here is derived from an EMBL/GenBank/DDBJ whole genome shotgun (WGS) entry which is preliminary data.</text>
</comment>
<feature type="transmembrane region" description="Helical" evidence="6">
    <location>
        <begin position="253"/>
        <end position="276"/>
    </location>
</feature>
<dbReference type="GO" id="GO:0031676">
    <property type="term" value="C:plasma membrane-derived thylakoid membrane"/>
    <property type="evidence" value="ECO:0007669"/>
    <property type="project" value="UniProtKB-SubCell"/>
</dbReference>
<evidence type="ECO:0000259" key="7">
    <source>
        <dbReference type="Pfam" id="PF01578"/>
    </source>
</evidence>
<keyword evidence="6" id="KW-0793">Thylakoid</keyword>
<feature type="domain" description="Cytochrome c assembly protein" evidence="7">
    <location>
        <begin position="68"/>
        <end position="343"/>
    </location>
</feature>
<keyword evidence="9" id="KW-1185">Reference proteome</keyword>
<organism evidence="8 9">
    <name type="scientific">Hassallia byssoidea VB512170</name>
    <dbReference type="NCBI Taxonomy" id="1304833"/>
    <lineage>
        <taxon>Bacteria</taxon>
        <taxon>Bacillati</taxon>
        <taxon>Cyanobacteriota</taxon>
        <taxon>Cyanophyceae</taxon>
        <taxon>Nostocales</taxon>
        <taxon>Tolypothrichaceae</taxon>
        <taxon>Hassallia</taxon>
    </lineage>
</organism>
<sequence length="349" mass="37901">MNLVVLQNWLDNASFAVLFLTMLVYWAGAAFGNLSAIAALGTAGMAIANLCIATLLGARWIEAGYFPLSNLYESLFFLTWGITTVHLIAENTSRSRLVGVFTAPVAMCISAFATLTLPSTMQSAEPLVPALKSNWLMMHVSVMMLSYAALMVGSLLAIAFLFVTGGQNIQLQGSSVGTGGYRSNGYRLHKAGELVSELPTPSAENNGFARNERNTNGNSKTAVLDTVLATPIQNSEETLTPQRLSLAETLDNVSYRIIGLGFPLLTIGIIAGGVWANEAWGTYWSWDPKETWALITWLVFAAYLHSRITRGWQGRRPAILAATGFVVVWICYLGVNLLGKGLHSYGWFF</sequence>
<dbReference type="HAMAP" id="MF_01391">
    <property type="entry name" value="CytC_CcsA"/>
    <property type="match status" value="1"/>
</dbReference>
<reference evidence="8 9" key="1">
    <citation type="journal article" date="2015" name="Genome Announc.">
        <title>Draft Genome Sequence of Cyanobacterium Hassallia byssoidea Strain VB512170, Isolated from Monuments in India.</title>
        <authorList>
            <person name="Singh D."/>
            <person name="Chandrababunaidu M.M."/>
            <person name="Panda A."/>
            <person name="Sen D."/>
            <person name="Bhattacharyya S."/>
            <person name="Adhikary S.P."/>
            <person name="Tripathy S."/>
        </authorList>
    </citation>
    <scope>NUCLEOTIDE SEQUENCE [LARGE SCALE GENOMIC DNA]</scope>
    <source>
        <strain evidence="8 9">VB512170</strain>
    </source>
</reference>
<dbReference type="AlphaFoldDB" id="A0A846HAU9"/>
<protein>
    <recommendedName>
        <fullName evidence="6">Cytochrome c biogenesis protein CcsA</fullName>
    </recommendedName>
</protein>
<evidence type="ECO:0000256" key="3">
    <source>
        <dbReference type="ARBA" id="ARBA00022748"/>
    </source>
</evidence>
<dbReference type="RefSeq" id="WP_039747890.1">
    <property type="nucleotide sequence ID" value="NZ_JTCM02000033.1"/>
</dbReference>
<comment type="subunit">
    <text evidence="6">May interact with Ccs1.</text>
</comment>
<name>A0A846HAU9_9CYAN</name>
<dbReference type="GO" id="GO:0017004">
    <property type="term" value="P:cytochrome complex assembly"/>
    <property type="evidence" value="ECO:0007669"/>
    <property type="project" value="UniProtKB-UniRule"/>
</dbReference>
<dbReference type="InterPro" id="IPR045062">
    <property type="entry name" value="Cyt_c_biogenesis_CcsA/CcmC"/>
</dbReference>
<evidence type="ECO:0000313" key="9">
    <source>
        <dbReference type="Proteomes" id="UP000031549"/>
    </source>
</evidence>
<dbReference type="InterPro" id="IPR017562">
    <property type="entry name" value="Cyt_c_biogenesis_CcsA"/>
</dbReference>
<dbReference type="EMBL" id="JTCM02000033">
    <property type="protein sequence ID" value="NEU74048.1"/>
    <property type="molecule type" value="Genomic_DNA"/>
</dbReference>
<evidence type="ECO:0000256" key="2">
    <source>
        <dbReference type="ARBA" id="ARBA00022692"/>
    </source>
</evidence>
<feature type="transmembrane region" description="Helical" evidence="6">
    <location>
        <begin position="135"/>
        <end position="163"/>
    </location>
</feature>